<accession>A0A1X7T471</accession>
<organism evidence="1">
    <name type="scientific">Amphimedon queenslandica</name>
    <name type="common">Sponge</name>
    <dbReference type="NCBI Taxonomy" id="400682"/>
    <lineage>
        <taxon>Eukaryota</taxon>
        <taxon>Metazoa</taxon>
        <taxon>Porifera</taxon>
        <taxon>Demospongiae</taxon>
        <taxon>Heteroscleromorpha</taxon>
        <taxon>Haplosclerida</taxon>
        <taxon>Niphatidae</taxon>
        <taxon>Amphimedon</taxon>
    </lineage>
</organism>
<evidence type="ECO:0008006" key="2">
    <source>
        <dbReference type="Google" id="ProtNLM"/>
    </source>
</evidence>
<dbReference type="InParanoid" id="A0A1X7T471"/>
<dbReference type="SUPFAM" id="SSF57756">
    <property type="entry name" value="Retrovirus zinc finger-like domains"/>
    <property type="match status" value="1"/>
</dbReference>
<dbReference type="EnsemblMetazoa" id="Aqu2.1.09039_001">
    <property type="protein sequence ID" value="Aqu2.1.09039_001"/>
    <property type="gene ID" value="Aqu2.1.09039"/>
</dbReference>
<dbReference type="OrthoDB" id="7920740at2759"/>
<protein>
    <recommendedName>
        <fullName evidence="2">CCHC-type domain-containing protein</fullName>
    </recommendedName>
</protein>
<dbReference type="InterPro" id="IPR036875">
    <property type="entry name" value="Znf_CCHC_sf"/>
</dbReference>
<reference evidence="1" key="1">
    <citation type="submission" date="2017-05" db="UniProtKB">
        <authorList>
            <consortium name="EnsemblMetazoa"/>
        </authorList>
    </citation>
    <scope>IDENTIFICATION</scope>
</reference>
<dbReference type="Pfam" id="PF14223">
    <property type="entry name" value="Retrotran_gag_2"/>
    <property type="match status" value="1"/>
</dbReference>
<proteinExistence type="predicted"/>
<sequence>MEIFNELSVIGDNNKVEYKVVCLFASLPESFDMLVTALEASPEVPEMGTVVEWLLHEERKLKEKDRKSGEGAFMANQKRKGPRCHFCKRFGHIQRNCFERQKGQNQGKDKRQQTRVIATDVKGESESEVGLIVQHALSAGANRELGTNWIIDSGATSDICNDLSYFVEIE</sequence>
<dbReference type="GO" id="GO:0008270">
    <property type="term" value="F:zinc ion binding"/>
    <property type="evidence" value="ECO:0007669"/>
    <property type="project" value="InterPro"/>
</dbReference>
<dbReference type="GO" id="GO:0003676">
    <property type="term" value="F:nucleic acid binding"/>
    <property type="evidence" value="ECO:0007669"/>
    <property type="project" value="InterPro"/>
</dbReference>
<name>A0A1X7T471_AMPQE</name>
<evidence type="ECO:0000313" key="1">
    <source>
        <dbReference type="EnsemblMetazoa" id="Aqu2.1.09039_001"/>
    </source>
</evidence>
<dbReference type="AlphaFoldDB" id="A0A1X7T471"/>